<feature type="region of interest" description="Disordered" evidence="1">
    <location>
        <begin position="90"/>
        <end position="113"/>
    </location>
</feature>
<dbReference type="Proteomes" id="UP000011158">
    <property type="component" value="Segment"/>
</dbReference>
<dbReference type="EMBL" id="KC295538">
    <property type="protein sequence ID" value="AGC35201.1"/>
    <property type="molecule type" value="Genomic_DNA"/>
</dbReference>
<feature type="region of interest" description="Disordered" evidence="1">
    <location>
        <begin position="154"/>
        <end position="175"/>
    </location>
</feature>
<reference evidence="2 3" key="1">
    <citation type="journal article" date="2013" name="Arch. Virol.">
        <title>Genomic analysis of bacteriophage PBECO4 infecting Escherichia coli O157:H7.</title>
        <authorList>
            <person name="Kim M.S."/>
            <person name="Hong S.S."/>
            <person name="Park K."/>
            <person name="Myung H."/>
        </authorList>
    </citation>
    <scope>NUCLEOTIDE SEQUENCE [LARGE SCALE GENOMIC DNA]</scope>
</reference>
<feature type="compositionally biased region" description="Basic and acidic residues" evidence="1">
    <location>
        <begin position="240"/>
        <end position="266"/>
    </location>
</feature>
<organism evidence="2 3">
    <name type="scientific">Escherichia phage PBECO4</name>
    <dbReference type="NCBI Taxonomy" id="1273738"/>
    <lineage>
        <taxon>Viruses</taxon>
        <taxon>Duplodnaviria</taxon>
        <taxon>Heunggongvirae</taxon>
        <taxon>Uroviricota</taxon>
        <taxon>Caudoviricetes</taxon>
        <taxon>Asteriusvirus</taxon>
        <taxon>Asteriusvirus PBECO4</taxon>
    </lineage>
</organism>
<dbReference type="RefSeq" id="YP_009150835.1">
    <property type="nucleotide sequence ID" value="NC_027364.1"/>
</dbReference>
<evidence type="ECO:0000256" key="1">
    <source>
        <dbReference type="SAM" id="MobiDB-lite"/>
    </source>
</evidence>
<protein>
    <submittedName>
        <fullName evidence="2">Uncharacterized protein</fullName>
    </submittedName>
</protein>
<name>L7TL79_9CAUD</name>
<feature type="compositionally biased region" description="Polar residues" evidence="1">
    <location>
        <begin position="269"/>
        <end position="279"/>
    </location>
</feature>
<accession>L7TL79</accession>
<evidence type="ECO:0000313" key="3">
    <source>
        <dbReference type="Proteomes" id="UP000011158"/>
    </source>
</evidence>
<dbReference type="KEGG" id="vg:24643254"/>
<feature type="compositionally biased region" description="Basic and acidic residues" evidence="1">
    <location>
        <begin position="196"/>
        <end position="205"/>
    </location>
</feature>
<evidence type="ECO:0000313" key="2">
    <source>
        <dbReference type="EMBL" id="AGC35201.1"/>
    </source>
</evidence>
<feature type="region of interest" description="Disordered" evidence="1">
    <location>
        <begin position="196"/>
        <end position="286"/>
    </location>
</feature>
<proteinExistence type="predicted"/>
<dbReference type="GeneID" id="24643254"/>
<keyword evidence="3" id="KW-1185">Reference proteome</keyword>
<sequence length="286" mass="31622">MEDIMANLKLLQEAIAAFANGEQDIADKKMRKYFVEQAQEINKQLEESMEDEDDDEDCEVEVKVKDEEKLDEDFDVQPDEGLNAEIEYTLGEEDESAEEEVEFSADADGDGEDDVDVEVKADADVPSEDQWESIQDAFRGLQQMFDEIGDGEVELDSEEEVEDSEEEVGVDGDDEFADVEFGDEKFGESFKLEKVAPVDKKEKAGTHSKSPVAPEAKSPVAGAEPVKFAKKTDQAPLLDLDDKSVLPKDSLDLGKNARGEMKDVKAPKTTASNSKSPLSKAQPKLK</sequence>